<reference evidence="1" key="1">
    <citation type="submission" date="2014-05" db="EMBL/GenBank/DDBJ databases">
        <authorList>
            <person name="Chronopoulou M."/>
        </authorList>
    </citation>
    <scope>NUCLEOTIDE SEQUENCE</scope>
    <source>
        <tissue evidence="1">Whole organism</tissue>
    </source>
</reference>
<dbReference type="AlphaFoldDB" id="A0A0K2TR53"/>
<organism evidence="1">
    <name type="scientific">Lepeophtheirus salmonis</name>
    <name type="common">Salmon louse</name>
    <name type="synonym">Caligus salmonis</name>
    <dbReference type="NCBI Taxonomy" id="72036"/>
    <lineage>
        <taxon>Eukaryota</taxon>
        <taxon>Metazoa</taxon>
        <taxon>Ecdysozoa</taxon>
        <taxon>Arthropoda</taxon>
        <taxon>Crustacea</taxon>
        <taxon>Multicrustacea</taxon>
        <taxon>Hexanauplia</taxon>
        <taxon>Copepoda</taxon>
        <taxon>Siphonostomatoida</taxon>
        <taxon>Caligidae</taxon>
        <taxon>Lepeophtheirus</taxon>
    </lineage>
</organism>
<proteinExistence type="predicted"/>
<name>A0A0K2TR53_LEPSM</name>
<evidence type="ECO:0000313" key="1">
    <source>
        <dbReference type="EMBL" id="CDW28519.1"/>
    </source>
</evidence>
<dbReference type="EMBL" id="HACA01011158">
    <property type="protein sequence ID" value="CDW28519.1"/>
    <property type="molecule type" value="Transcribed_RNA"/>
</dbReference>
<accession>A0A0K2TR53</accession>
<protein>
    <submittedName>
        <fullName evidence="1">Uncharacterized protein</fullName>
    </submittedName>
</protein>
<sequence>MLDDLVRVFPTHDLILIYKKPFRYTQKRLCCVIQLPLEA</sequence>